<evidence type="ECO:0000313" key="4">
    <source>
        <dbReference type="Proteomes" id="UP000199050"/>
    </source>
</evidence>
<dbReference type="GO" id="GO:0030234">
    <property type="term" value="F:enzyme regulator activity"/>
    <property type="evidence" value="ECO:0007669"/>
    <property type="project" value="InterPro"/>
</dbReference>
<proteinExistence type="inferred from homology"/>
<dbReference type="EMBL" id="FNDX01000036">
    <property type="protein sequence ID" value="SDK26776.1"/>
    <property type="molecule type" value="Genomic_DNA"/>
</dbReference>
<comment type="similarity">
    <text evidence="2">Belongs to the P(II) protein family.</text>
</comment>
<dbReference type="PANTHER" id="PTHR30115:SF11">
    <property type="entry name" value="NITROGEN REGULATORY PROTEIN P-II HOMOLOG"/>
    <property type="match status" value="1"/>
</dbReference>
<dbReference type="PANTHER" id="PTHR30115">
    <property type="entry name" value="NITROGEN REGULATORY PROTEIN P-II"/>
    <property type="match status" value="1"/>
</dbReference>
<dbReference type="Pfam" id="PF00543">
    <property type="entry name" value="P-II"/>
    <property type="match status" value="1"/>
</dbReference>
<dbReference type="STRING" id="1174501.SAMN05216192_13664"/>
<dbReference type="GO" id="GO:0005829">
    <property type="term" value="C:cytosol"/>
    <property type="evidence" value="ECO:0007669"/>
    <property type="project" value="TreeGrafter"/>
</dbReference>
<organism evidence="3 4">
    <name type="scientific">Paenibacillus typhae</name>
    <dbReference type="NCBI Taxonomy" id="1174501"/>
    <lineage>
        <taxon>Bacteria</taxon>
        <taxon>Bacillati</taxon>
        <taxon>Bacillota</taxon>
        <taxon>Bacilli</taxon>
        <taxon>Bacillales</taxon>
        <taxon>Paenibacillaceae</taxon>
        <taxon>Paenibacillus</taxon>
    </lineage>
</organism>
<dbReference type="Gene3D" id="3.30.70.120">
    <property type="match status" value="1"/>
</dbReference>
<evidence type="ECO:0000256" key="2">
    <source>
        <dbReference type="RuleBase" id="RU003936"/>
    </source>
</evidence>
<dbReference type="PROSITE" id="PS00638">
    <property type="entry name" value="PII_GLNB_CTER"/>
    <property type="match status" value="1"/>
</dbReference>
<dbReference type="SUPFAM" id="SSF54913">
    <property type="entry name" value="GlnB-like"/>
    <property type="match status" value="1"/>
</dbReference>
<evidence type="ECO:0000313" key="3">
    <source>
        <dbReference type="EMBL" id="SDK26776.1"/>
    </source>
</evidence>
<keyword evidence="1" id="KW-0597">Phosphoprotein</keyword>
<dbReference type="OrthoDB" id="9802729at2"/>
<feature type="modified residue" description="O-UMP-tyrosine" evidence="1">
    <location>
        <position position="51"/>
    </location>
</feature>
<sequence length="119" mass="13355">MKKVEAIIRPEKLREVIDALRAIEVTGFTVTQAQGRGQQKNTTGVYRGKSYTVNLHHKIKLEIVVSDHKVDETIKTIIATAQTGEMGDGKIFVLPLLEMYNIRTGKADETIDELKQSDM</sequence>
<dbReference type="InterPro" id="IPR011322">
    <property type="entry name" value="N-reg_PII-like_a/b"/>
</dbReference>
<dbReference type="RefSeq" id="WP_068723533.1">
    <property type="nucleotide sequence ID" value="NZ_CBCSKY010000038.1"/>
</dbReference>
<keyword evidence="4" id="KW-1185">Reference proteome</keyword>
<accession>A0A1G9AHF0</accession>
<gene>
    <name evidence="3" type="ORF">SAMN05216192_13664</name>
</gene>
<dbReference type="InterPro" id="IPR017918">
    <property type="entry name" value="N-reg_PII_CS"/>
</dbReference>
<dbReference type="PROSITE" id="PS51343">
    <property type="entry name" value="PII_GLNB_DOM"/>
    <property type="match status" value="1"/>
</dbReference>
<dbReference type="SMART" id="SM00938">
    <property type="entry name" value="P-II"/>
    <property type="match status" value="1"/>
</dbReference>
<reference evidence="4" key="1">
    <citation type="submission" date="2016-10" db="EMBL/GenBank/DDBJ databases">
        <authorList>
            <person name="Varghese N."/>
            <person name="Submissions S."/>
        </authorList>
    </citation>
    <scope>NUCLEOTIDE SEQUENCE [LARGE SCALE GENOMIC DNA]</scope>
    <source>
        <strain evidence="4">CGMCC 1.11012</strain>
    </source>
</reference>
<evidence type="ECO:0000256" key="1">
    <source>
        <dbReference type="PIRSR" id="PIRSR602187-50"/>
    </source>
</evidence>
<dbReference type="PRINTS" id="PR00340">
    <property type="entry name" value="PIIGLNB"/>
</dbReference>
<protein>
    <submittedName>
        <fullName evidence="3">Nitrogen regulatory protein P-II family</fullName>
    </submittedName>
</protein>
<dbReference type="InterPro" id="IPR002187">
    <property type="entry name" value="N-reg_PII"/>
</dbReference>
<name>A0A1G9AHF0_9BACL</name>
<dbReference type="Proteomes" id="UP000199050">
    <property type="component" value="Unassembled WGS sequence"/>
</dbReference>
<dbReference type="InterPro" id="IPR015867">
    <property type="entry name" value="N-reg_PII/ATP_PRibTrfase_C"/>
</dbReference>
<dbReference type="GO" id="GO:0005524">
    <property type="term" value="F:ATP binding"/>
    <property type="evidence" value="ECO:0007669"/>
    <property type="project" value="TreeGrafter"/>
</dbReference>
<dbReference type="AlphaFoldDB" id="A0A1G9AHF0"/>
<dbReference type="GO" id="GO:0006808">
    <property type="term" value="P:regulation of nitrogen utilization"/>
    <property type="evidence" value="ECO:0007669"/>
    <property type="project" value="InterPro"/>
</dbReference>